<keyword evidence="3 7" id="KW-0227">DNA damage</keyword>
<dbReference type="AlphaFoldDB" id="A0AAV2EJL8"/>
<evidence type="ECO:0000256" key="3">
    <source>
        <dbReference type="ARBA" id="ARBA00022763"/>
    </source>
</evidence>
<protein>
    <recommendedName>
        <fullName evidence="7">Non-structural maintenance of chromosomes element 4</fullName>
    </recommendedName>
</protein>
<dbReference type="PANTHER" id="PTHR16140:SF0">
    <property type="entry name" value="NON-STRUCTURAL MAINTENANCE OF CHROMOSOMES ELEMENT 4"/>
    <property type="match status" value="1"/>
</dbReference>
<proteinExistence type="inferred from homology"/>
<evidence type="ECO:0000256" key="8">
    <source>
        <dbReference type="SAM" id="MobiDB-lite"/>
    </source>
</evidence>
<reference evidence="10 11" key="1">
    <citation type="submission" date="2024-04" db="EMBL/GenBank/DDBJ databases">
        <authorList>
            <person name="Fracassetti M."/>
        </authorList>
    </citation>
    <scope>NUCLEOTIDE SEQUENCE [LARGE SCALE GENOMIC DNA]</scope>
</reference>
<evidence type="ECO:0000256" key="7">
    <source>
        <dbReference type="RuleBase" id="RU365071"/>
    </source>
</evidence>
<feature type="compositionally biased region" description="Polar residues" evidence="8">
    <location>
        <begin position="347"/>
        <end position="357"/>
    </location>
</feature>
<comment type="function">
    <text evidence="7">Component of the SMC5-SMC6 complex, that promotes sister chromatid alignment after DNA damage and facilitates double-stranded DNA breaks (DSBs) repair via homologous recombination between sister chromatids.</text>
</comment>
<dbReference type="PANTHER" id="PTHR16140">
    <property type="entry name" value="NON-STRUCTURAL MAINTENANCE OF CHROMOSOMES ELEMENT 4"/>
    <property type="match status" value="1"/>
</dbReference>
<feature type="compositionally biased region" description="Basic residues" evidence="8">
    <location>
        <begin position="203"/>
        <end position="214"/>
    </location>
</feature>
<dbReference type="EMBL" id="OZ034818">
    <property type="protein sequence ID" value="CAL1386178.1"/>
    <property type="molecule type" value="Genomic_DNA"/>
</dbReference>
<keyword evidence="5 7" id="KW-0234">DNA repair</keyword>
<keyword evidence="4 7" id="KW-0233">DNA recombination</keyword>
<dbReference type="GO" id="GO:0006281">
    <property type="term" value="P:DNA repair"/>
    <property type="evidence" value="ECO:0007669"/>
    <property type="project" value="UniProtKB-UniRule"/>
</dbReference>
<evidence type="ECO:0000256" key="6">
    <source>
        <dbReference type="ARBA" id="ARBA00023242"/>
    </source>
</evidence>
<accession>A0AAV2EJL8</accession>
<feature type="compositionally biased region" description="Basic residues" evidence="8">
    <location>
        <begin position="418"/>
        <end position="427"/>
    </location>
</feature>
<comment type="subunit">
    <text evidence="7">Component of the SMC5-SMC6 complex.</text>
</comment>
<dbReference type="GO" id="GO:0005634">
    <property type="term" value="C:nucleus"/>
    <property type="evidence" value="ECO:0007669"/>
    <property type="project" value="UniProtKB-SubCell"/>
</dbReference>
<sequence length="427" mass="47524">MRTVKRERSTGSAAAGIRGSGGGGGGGGGGKDRVLREIKRERIRVNSETATAAEEEPHVEQGVEERRILRSKYRALRHRIDEERDDLTNVDSKTFGSFIKEFDTLHKDVRKPREQVADAEALLGLTTTLVTSVKSRSSDGITVGGFVTKLMNSFGQSTPTLGDEENSPVSIAWKEIGLFVSPAFRRCSGFSTMLGPMNTEMKLRKHNVTQRPRTRPGQSTRPEEVDDTGAEERTDTDKNMAAMFGILKSKKRVRLDCLILNRRSFAQTVENLFALSFLVKDGRVEIVVDEDGNHFVLPRNAPASESVMSKEVAYRHFVFRFDFRDWQMMIAGVPDGEELMPNRDTESSAADMSQGTAAGNMPPGTTAHTEDAQPRTPIRKLTRNRGLVVQNDTVEETPQGEEEEEEEEEEDGNGARNGLHRCKRRLV</sequence>
<feature type="region of interest" description="Disordered" evidence="8">
    <location>
        <begin position="337"/>
        <end position="427"/>
    </location>
</feature>
<evidence type="ECO:0000256" key="4">
    <source>
        <dbReference type="ARBA" id="ARBA00023172"/>
    </source>
</evidence>
<comment type="similarity">
    <text evidence="2 7">Belongs to the NSE4 family.</text>
</comment>
<evidence type="ECO:0000313" key="10">
    <source>
        <dbReference type="EMBL" id="CAL1386178.1"/>
    </source>
</evidence>
<keyword evidence="6 7" id="KW-0539">Nucleus</keyword>
<dbReference type="Proteomes" id="UP001497516">
    <property type="component" value="Chromosome 5"/>
</dbReference>
<feature type="compositionally biased region" description="Gly residues" evidence="8">
    <location>
        <begin position="18"/>
        <end position="29"/>
    </location>
</feature>
<dbReference type="GO" id="GO:0006310">
    <property type="term" value="P:DNA recombination"/>
    <property type="evidence" value="ECO:0007669"/>
    <property type="project" value="UniProtKB-UniRule"/>
</dbReference>
<feature type="compositionally biased region" description="Acidic residues" evidence="8">
    <location>
        <begin position="393"/>
        <end position="412"/>
    </location>
</feature>
<evidence type="ECO:0000256" key="5">
    <source>
        <dbReference type="ARBA" id="ARBA00023204"/>
    </source>
</evidence>
<comment type="subcellular location">
    <subcellularLocation>
        <location evidence="1 7">Nucleus</location>
    </subcellularLocation>
</comment>
<feature type="region of interest" description="Disordered" evidence="8">
    <location>
        <begin position="203"/>
        <end position="235"/>
    </location>
</feature>
<dbReference type="GO" id="GO:0030915">
    <property type="term" value="C:Smc5-Smc6 complex"/>
    <property type="evidence" value="ECO:0007669"/>
    <property type="project" value="UniProtKB-UniRule"/>
</dbReference>
<gene>
    <name evidence="10" type="ORF">LTRI10_LOCUS27260</name>
</gene>
<keyword evidence="11" id="KW-1185">Reference proteome</keyword>
<feature type="region of interest" description="Disordered" evidence="8">
    <location>
        <begin position="1"/>
        <end position="37"/>
    </location>
</feature>
<dbReference type="InterPro" id="IPR014854">
    <property type="entry name" value="Nse4_C"/>
</dbReference>
<evidence type="ECO:0000256" key="2">
    <source>
        <dbReference type="ARBA" id="ARBA00008997"/>
    </source>
</evidence>
<evidence type="ECO:0000313" key="11">
    <source>
        <dbReference type="Proteomes" id="UP001497516"/>
    </source>
</evidence>
<evidence type="ECO:0000256" key="1">
    <source>
        <dbReference type="ARBA" id="ARBA00004123"/>
    </source>
</evidence>
<feature type="domain" description="Non-structural maintenance of chromosome element 4 C-terminal" evidence="9">
    <location>
        <begin position="253"/>
        <end position="338"/>
    </location>
</feature>
<dbReference type="Pfam" id="PF08743">
    <property type="entry name" value="Nse4_C"/>
    <property type="match status" value="1"/>
</dbReference>
<organism evidence="10 11">
    <name type="scientific">Linum trigynum</name>
    <dbReference type="NCBI Taxonomy" id="586398"/>
    <lineage>
        <taxon>Eukaryota</taxon>
        <taxon>Viridiplantae</taxon>
        <taxon>Streptophyta</taxon>
        <taxon>Embryophyta</taxon>
        <taxon>Tracheophyta</taxon>
        <taxon>Spermatophyta</taxon>
        <taxon>Magnoliopsida</taxon>
        <taxon>eudicotyledons</taxon>
        <taxon>Gunneridae</taxon>
        <taxon>Pentapetalae</taxon>
        <taxon>rosids</taxon>
        <taxon>fabids</taxon>
        <taxon>Malpighiales</taxon>
        <taxon>Linaceae</taxon>
        <taxon>Linum</taxon>
    </lineage>
</organism>
<evidence type="ECO:0000259" key="9">
    <source>
        <dbReference type="Pfam" id="PF08743"/>
    </source>
</evidence>
<dbReference type="InterPro" id="IPR027786">
    <property type="entry name" value="Nse4/EID"/>
</dbReference>
<name>A0AAV2EJL8_9ROSI</name>